<dbReference type="AlphaFoldDB" id="A0A816DIH3"/>
<dbReference type="EMBL" id="CAJNOR010008806">
    <property type="protein sequence ID" value="CAF1637824.1"/>
    <property type="molecule type" value="Genomic_DNA"/>
</dbReference>
<sequence>MEEHKDWGVVLQLVSETCGNAEIVGKWRDYCNIPGLLMGGVANCEHRSHTSVLFAFRWMLQQKINKLQLLDKYDWFILTRADELHLCEHFDFTTMKESDILLPTGEHYNGWSDRHLITRSSMFMKMINITKELVCRPDYWLNKLEEVDYELNIEVVQKLIWDDMRLTVSEHPRSIFIVRSTGDPASWSRGRSHPELSRFNLKVYQEISNARRGRFAVPSTEPLTENKFDALNPKSQGEEFGPDPADSRVFRPFQESSSPDNRSGGGT</sequence>
<comment type="caution">
    <text evidence="2">The sequence shown here is derived from an EMBL/GenBank/DDBJ whole genome shotgun (WGS) entry which is preliminary data.</text>
</comment>
<reference evidence="2" key="1">
    <citation type="submission" date="2021-02" db="EMBL/GenBank/DDBJ databases">
        <authorList>
            <person name="Nowell W R."/>
        </authorList>
    </citation>
    <scope>NUCLEOTIDE SEQUENCE</scope>
</reference>
<keyword evidence="3" id="KW-1185">Reference proteome</keyword>
<accession>A0A816DIH3</accession>
<evidence type="ECO:0000256" key="1">
    <source>
        <dbReference type="SAM" id="MobiDB-lite"/>
    </source>
</evidence>
<name>A0A816DIH3_ADIRI</name>
<feature type="region of interest" description="Disordered" evidence="1">
    <location>
        <begin position="215"/>
        <end position="267"/>
    </location>
</feature>
<protein>
    <submittedName>
        <fullName evidence="2">Uncharacterized protein</fullName>
    </submittedName>
</protein>
<evidence type="ECO:0000313" key="2">
    <source>
        <dbReference type="EMBL" id="CAF1637824.1"/>
    </source>
</evidence>
<evidence type="ECO:0000313" key="3">
    <source>
        <dbReference type="Proteomes" id="UP000663828"/>
    </source>
</evidence>
<dbReference type="Proteomes" id="UP000663828">
    <property type="component" value="Unassembled WGS sequence"/>
</dbReference>
<proteinExistence type="predicted"/>
<organism evidence="2 3">
    <name type="scientific">Adineta ricciae</name>
    <name type="common">Rotifer</name>
    <dbReference type="NCBI Taxonomy" id="249248"/>
    <lineage>
        <taxon>Eukaryota</taxon>
        <taxon>Metazoa</taxon>
        <taxon>Spiralia</taxon>
        <taxon>Gnathifera</taxon>
        <taxon>Rotifera</taxon>
        <taxon>Eurotatoria</taxon>
        <taxon>Bdelloidea</taxon>
        <taxon>Adinetida</taxon>
        <taxon>Adinetidae</taxon>
        <taxon>Adineta</taxon>
    </lineage>
</organism>
<gene>
    <name evidence="2" type="ORF">XAT740_LOCUS52777</name>
</gene>